<reference evidence="2" key="1">
    <citation type="submission" date="2020-05" db="UniProtKB">
        <authorList>
            <consortium name="EnsemblMetazoa"/>
        </authorList>
    </citation>
    <scope>IDENTIFICATION</scope>
    <source>
        <strain evidence="2">TTRI</strain>
    </source>
</reference>
<dbReference type="AlphaFoldDB" id="A0A1A9VJS5"/>
<evidence type="ECO:0000313" key="3">
    <source>
        <dbReference type="Proteomes" id="UP000078200"/>
    </source>
</evidence>
<dbReference type="Proteomes" id="UP000078200">
    <property type="component" value="Unassembled WGS sequence"/>
</dbReference>
<proteinExistence type="predicted"/>
<evidence type="ECO:0000313" key="2">
    <source>
        <dbReference type="EnsemblMetazoa" id="GAUT039510-PA"/>
    </source>
</evidence>
<accession>A0A1A9VJS5</accession>
<evidence type="ECO:0000259" key="1">
    <source>
        <dbReference type="Pfam" id="PF12705"/>
    </source>
</evidence>
<name>A0A1A9VJS5_GLOAU</name>
<dbReference type="STRING" id="7395.A0A1A9VJS5"/>
<dbReference type="InterPro" id="IPR038726">
    <property type="entry name" value="PDDEXK_AddAB-type"/>
</dbReference>
<dbReference type="Pfam" id="PF12705">
    <property type="entry name" value="PDDEXK_1"/>
    <property type="match status" value="1"/>
</dbReference>
<organism evidence="2 3">
    <name type="scientific">Glossina austeni</name>
    <name type="common">Savannah tsetse fly</name>
    <dbReference type="NCBI Taxonomy" id="7395"/>
    <lineage>
        <taxon>Eukaryota</taxon>
        <taxon>Metazoa</taxon>
        <taxon>Ecdysozoa</taxon>
        <taxon>Arthropoda</taxon>
        <taxon>Hexapoda</taxon>
        <taxon>Insecta</taxon>
        <taxon>Pterygota</taxon>
        <taxon>Neoptera</taxon>
        <taxon>Endopterygota</taxon>
        <taxon>Diptera</taxon>
        <taxon>Brachycera</taxon>
        <taxon>Muscomorpha</taxon>
        <taxon>Hippoboscoidea</taxon>
        <taxon>Glossinidae</taxon>
        <taxon>Glossina</taxon>
    </lineage>
</organism>
<dbReference type="EnsemblMetazoa" id="GAUT039510-RA">
    <property type="protein sequence ID" value="GAUT039510-PA"/>
    <property type="gene ID" value="GAUT039510"/>
</dbReference>
<feature type="domain" description="PD-(D/E)XK endonuclease-like" evidence="1">
    <location>
        <begin position="703"/>
        <end position="887"/>
    </location>
</feature>
<dbReference type="VEuPathDB" id="VectorBase:GAUT039510"/>
<protein>
    <submittedName>
        <fullName evidence="2">PDDEXK_1 domain-containing protein</fullName>
    </submittedName>
</protein>
<keyword evidence="3" id="KW-1185">Reference proteome</keyword>
<sequence length="961" mass="109530">MQLQSHNKLLQLSLVATTFLDYKHRTSKNCRATLDDLYFLLQLRSCVWQCQLHMLPCGRFSSGTAKVILSCDSDIHISHGAIPSFLSRTLLKSTSNPSFPISPMDDDSPPAPLSGHQFAQLLKGCFPTMPLKKTLHLGRVFTVNVDESFFNVLVQHIFSEYEREKIPEIKIILPCKRDVIALLSAFKNYNAKKCIILPEIVSLENIDEEDLILNLDRVKVINPTKRMLLLIQFILEWNRKNNDNFPIDLAYSLPSLLQSTQTTDCYQFDEHSKKIENFISLLIESWNKILKDLGVVDILEHKSDYINNMIISLQKDQHIIFVGIGKDKSLIKAIYDLPFGKIILPNLNLKIKEKDWQSLDKKHYQYCLKDLLDYLKVDRRDVSCLNTIESEVTDYVFDTTADLSKVGDRSIGNIEVITCDSREEEAQVTSLIIENEGYENVSLVVFDKLLAARIACLSRQHSAIPENYSYITLLLYSIEVLTSNWSSVALLSLLKHRLVTFGYTQEEYSRILSEFEIEILRNFSTNGLKDIIDAINAHKKLKYKEDILLIIKLNSEIGDFTCNFSNACEGIEIKCSLELYSQILTLFLEKEFFSVANDLNKFSLYHNKVVILAGFNEAPSFQGPLLNALTREKFNLPSAQEEQGSLSHRKPILLQRLEILLKEGKQPYRDWLRVLNTPECTVPYTQPMPKPLTEVRKEKMQVMSCSAIEKLIRNPYSFYVEYILGLKQLRDLNFKPSILEFGTMVHNILARYLRNKKSLMSIVREAFSTSQFNFSNMWWVRLQRIIQSFVEFDETRSNYVELEKSFSCPIFHIPARDAGSCDQYETAWMTNRPQEILLTARCDRVEYLPSGQIAIIDYKLGSPPSNEEVMSGFFPQLILQALAASGKPSLESPTGTEIAGNPARLAGTVNTSLMHIISGSGFSFKPKASVGADGTTRNIAKNLYIIDAQSVKNADTAEEKG</sequence>